<feature type="region of interest" description="Disordered" evidence="1">
    <location>
        <begin position="20"/>
        <end position="39"/>
    </location>
</feature>
<gene>
    <name evidence="3" type="ORF">C1H76_2998</name>
</gene>
<dbReference type="Gene3D" id="3.30.420.10">
    <property type="entry name" value="Ribonuclease H-like superfamily/Ribonuclease H"/>
    <property type="match status" value="1"/>
</dbReference>
<accession>A0A4U7B168</accession>
<dbReference type="InterPro" id="IPR040151">
    <property type="entry name" value="Gfd2/YDR514C-like"/>
</dbReference>
<dbReference type="InterPro" id="IPR048519">
    <property type="entry name" value="Gfd2/YDR514C-like_C"/>
</dbReference>
<name>A0A4U7B168_9PEZI</name>
<evidence type="ECO:0000313" key="4">
    <source>
        <dbReference type="Proteomes" id="UP000308133"/>
    </source>
</evidence>
<evidence type="ECO:0000256" key="1">
    <source>
        <dbReference type="SAM" id="MobiDB-lite"/>
    </source>
</evidence>
<dbReference type="PANTHER" id="PTHR28083:SF1">
    <property type="entry name" value="GOOD FOR FULL DBP5 ACTIVITY PROTEIN 2"/>
    <property type="match status" value="1"/>
</dbReference>
<feature type="domain" description="Gfd2/YDR514C-like C-terminal" evidence="2">
    <location>
        <begin position="47"/>
        <end position="236"/>
    </location>
</feature>
<organism evidence="3 4">
    <name type="scientific">Elsinoe australis</name>
    <dbReference type="NCBI Taxonomy" id="40998"/>
    <lineage>
        <taxon>Eukaryota</taxon>
        <taxon>Fungi</taxon>
        <taxon>Dikarya</taxon>
        <taxon>Ascomycota</taxon>
        <taxon>Pezizomycotina</taxon>
        <taxon>Dothideomycetes</taxon>
        <taxon>Dothideomycetidae</taxon>
        <taxon>Myriangiales</taxon>
        <taxon>Elsinoaceae</taxon>
        <taxon>Elsinoe</taxon>
    </lineage>
</organism>
<dbReference type="AlphaFoldDB" id="A0A4U7B168"/>
<proteinExistence type="predicted"/>
<dbReference type="Pfam" id="PF21762">
    <property type="entry name" value="DEDDh_C"/>
    <property type="match status" value="1"/>
</dbReference>
<dbReference type="EMBL" id="PTQR01000038">
    <property type="protein sequence ID" value="TKX24823.1"/>
    <property type="molecule type" value="Genomic_DNA"/>
</dbReference>
<dbReference type="Proteomes" id="UP000308133">
    <property type="component" value="Unassembled WGS sequence"/>
</dbReference>
<dbReference type="GO" id="GO:0003676">
    <property type="term" value="F:nucleic acid binding"/>
    <property type="evidence" value="ECO:0007669"/>
    <property type="project" value="InterPro"/>
</dbReference>
<reference evidence="3 4" key="1">
    <citation type="submission" date="2018-02" db="EMBL/GenBank/DDBJ databases">
        <title>Draft genome sequences of Elsinoe sp., causing black scab on jojoba.</title>
        <authorList>
            <person name="Stodart B."/>
            <person name="Jeffress S."/>
            <person name="Ash G."/>
            <person name="Arun Chinnappa K."/>
        </authorList>
    </citation>
    <scope>NUCLEOTIDE SEQUENCE [LARGE SCALE GENOMIC DNA]</scope>
    <source>
        <strain evidence="3 4">Hillstone_2</strain>
    </source>
</reference>
<evidence type="ECO:0000259" key="2">
    <source>
        <dbReference type="Pfam" id="PF21762"/>
    </source>
</evidence>
<dbReference type="GO" id="GO:0005634">
    <property type="term" value="C:nucleus"/>
    <property type="evidence" value="ECO:0007669"/>
    <property type="project" value="TreeGrafter"/>
</dbReference>
<sequence length="265" mass="29529">MPKREIPDRSLVFERARQLLGLPDPSTTPPNFDPATTTSTTPIKDVVFVSIDFEASERAQKSGLKVTEVGLAILDTRALVHQPPGTDATSWLSKIVAKHYIVRENQHLVNGTYVSGSLDAFHFGTSEVRGQASTGQHLAYDLRHPPCPTATSDGERRSIVLVGHALHNDMKYFEALGVRPYQDAWVRDTIDTQDLCCYESRLASLGDLLGRLGMEGRDTHNAGNDAVYTLRALVKMVYLWTYEGERLGEMLKPLLYPAWEEGFEI</sequence>
<dbReference type="PANTHER" id="PTHR28083">
    <property type="entry name" value="GOOD FOR FULL DBP5 ACTIVITY PROTEIN 2"/>
    <property type="match status" value="1"/>
</dbReference>
<dbReference type="InterPro" id="IPR012337">
    <property type="entry name" value="RNaseH-like_sf"/>
</dbReference>
<evidence type="ECO:0000313" key="3">
    <source>
        <dbReference type="EMBL" id="TKX24823.1"/>
    </source>
</evidence>
<dbReference type="SUPFAM" id="SSF53098">
    <property type="entry name" value="Ribonuclease H-like"/>
    <property type="match status" value="1"/>
</dbReference>
<protein>
    <submittedName>
        <fullName evidence="3">Nucleolar-like protein</fullName>
    </submittedName>
</protein>
<dbReference type="InterPro" id="IPR036397">
    <property type="entry name" value="RNaseH_sf"/>
</dbReference>
<comment type="caution">
    <text evidence="3">The sequence shown here is derived from an EMBL/GenBank/DDBJ whole genome shotgun (WGS) entry which is preliminary data.</text>
</comment>